<feature type="transmembrane region" description="Helical" evidence="10">
    <location>
        <begin position="233"/>
        <end position="254"/>
    </location>
</feature>
<dbReference type="Pfam" id="PF01988">
    <property type="entry name" value="VIT1"/>
    <property type="match status" value="1"/>
</dbReference>
<evidence type="ECO:0000256" key="10">
    <source>
        <dbReference type="SAM" id="Phobius"/>
    </source>
</evidence>
<proteinExistence type="inferred from homology"/>
<evidence type="ECO:0000256" key="8">
    <source>
        <dbReference type="ARBA" id="ARBA00044464"/>
    </source>
</evidence>
<keyword evidence="5 10" id="KW-0812">Transmembrane</keyword>
<keyword evidence="3" id="KW-0410">Iron transport</keyword>
<keyword evidence="7 10" id="KW-0472">Membrane</keyword>
<name>A0AAW1S0Q2_9CHLO</name>
<comment type="similarity">
    <text evidence="2">Belongs to the CCC1 family.</text>
</comment>
<keyword evidence="4" id="KW-0926">Vacuole</keyword>
<sequence>MAPTQPNGDVSRPLLDETRACGDPVTVDIEEATGADCNLQHTEAIHHRSPEGQQEWEDEHKHYSDRGQWLRAGVLGANDGLVSVTATMLGVSGGSPEIRTLLLAGCSALVAGALSMAAGEYISVSSQRDTEAADVEKEREQQEKGPEARLHELNELADIYKGRGLDDDLAHQVAVALTKHDAVRAHARDELGIDIDELSNPWQAAISSMVSFTVGGGVPIVAAVFLQNPTYRLISVSAAATAALLAFGVISAWLGGAHQIKASIRVLLGGWIAMAVTFGVGRLFGHNPE</sequence>
<dbReference type="InterPro" id="IPR008217">
    <property type="entry name" value="Ccc1_fam"/>
</dbReference>
<evidence type="ECO:0000256" key="3">
    <source>
        <dbReference type="ARBA" id="ARBA00022496"/>
    </source>
</evidence>
<keyword evidence="3" id="KW-0813">Transport</keyword>
<protein>
    <submittedName>
        <fullName evidence="11">Uncharacterized protein</fullName>
    </submittedName>
</protein>
<evidence type="ECO:0000256" key="7">
    <source>
        <dbReference type="ARBA" id="ARBA00023136"/>
    </source>
</evidence>
<evidence type="ECO:0000256" key="9">
    <source>
        <dbReference type="SAM" id="MobiDB-lite"/>
    </source>
</evidence>
<keyword evidence="3" id="KW-0408">Iron</keyword>
<comment type="subcellular location">
    <subcellularLocation>
        <location evidence="1">Vacuole membrane</location>
        <topology evidence="1">Multi-pass membrane protein</topology>
    </subcellularLocation>
</comment>
<gene>
    <name evidence="11" type="ORF">WJX84_004930</name>
</gene>
<comment type="caution">
    <text evidence="11">The sequence shown here is derived from an EMBL/GenBank/DDBJ whole genome shotgun (WGS) entry which is preliminary data.</text>
</comment>
<keyword evidence="12" id="KW-1185">Reference proteome</keyword>
<dbReference type="GO" id="GO:0005384">
    <property type="term" value="F:manganese ion transmembrane transporter activity"/>
    <property type="evidence" value="ECO:0007669"/>
    <property type="project" value="InterPro"/>
</dbReference>
<evidence type="ECO:0000256" key="4">
    <source>
        <dbReference type="ARBA" id="ARBA00022554"/>
    </source>
</evidence>
<dbReference type="GO" id="GO:0005774">
    <property type="term" value="C:vacuolar membrane"/>
    <property type="evidence" value="ECO:0007669"/>
    <property type="project" value="UniProtKB-SubCell"/>
</dbReference>
<feature type="compositionally biased region" description="Basic and acidic residues" evidence="9">
    <location>
        <begin position="128"/>
        <end position="146"/>
    </location>
</feature>
<keyword evidence="3" id="KW-0406">Ion transport</keyword>
<dbReference type="PANTHER" id="PTHR31851">
    <property type="entry name" value="FE(2+)/MN(2+) TRANSPORTER PCL1"/>
    <property type="match status" value="1"/>
</dbReference>
<evidence type="ECO:0000256" key="1">
    <source>
        <dbReference type="ARBA" id="ARBA00004128"/>
    </source>
</evidence>
<dbReference type="CDD" id="cd02432">
    <property type="entry name" value="Nodulin-21_like_1"/>
    <property type="match status" value="1"/>
</dbReference>
<dbReference type="GO" id="GO:0030026">
    <property type="term" value="P:intracellular manganese ion homeostasis"/>
    <property type="evidence" value="ECO:0007669"/>
    <property type="project" value="InterPro"/>
</dbReference>
<dbReference type="AlphaFoldDB" id="A0AAW1S0Q2"/>
<reference evidence="11 12" key="1">
    <citation type="journal article" date="2024" name="Nat. Commun.">
        <title>Phylogenomics reveals the evolutionary origins of lichenization in chlorophyte algae.</title>
        <authorList>
            <person name="Puginier C."/>
            <person name="Libourel C."/>
            <person name="Otte J."/>
            <person name="Skaloud P."/>
            <person name="Haon M."/>
            <person name="Grisel S."/>
            <person name="Petersen M."/>
            <person name="Berrin J.G."/>
            <person name="Delaux P.M."/>
            <person name="Dal Grande F."/>
            <person name="Keller J."/>
        </authorList>
    </citation>
    <scope>NUCLEOTIDE SEQUENCE [LARGE SCALE GENOMIC DNA]</scope>
    <source>
        <strain evidence="11 12">SAG 2523</strain>
    </source>
</reference>
<evidence type="ECO:0000313" key="12">
    <source>
        <dbReference type="Proteomes" id="UP001485043"/>
    </source>
</evidence>
<evidence type="ECO:0000256" key="6">
    <source>
        <dbReference type="ARBA" id="ARBA00022989"/>
    </source>
</evidence>
<evidence type="ECO:0000256" key="2">
    <source>
        <dbReference type="ARBA" id="ARBA00007049"/>
    </source>
</evidence>
<keyword evidence="6 10" id="KW-1133">Transmembrane helix</keyword>
<dbReference type="Proteomes" id="UP001485043">
    <property type="component" value="Unassembled WGS sequence"/>
</dbReference>
<feature type="region of interest" description="Disordered" evidence="9">
    <location>
        <begin position="125"/>
        <end position="146"/>
    </location>
</feature>
<evidence type="ECO:0000313" key="11">
    <source>
        <dbReference type="EMBL" id="KAK9839560.1"/>
    </source>
</evidence>
<dbReference type="GO" id="GO:0006826">
    <property type="term" value="P:iron ion transport"/>
    <property type="evidence" value="ECO:0007669"/>
    <property type="project" value="UniProtKB-KW"/>
</dbReference>
<feature type="transmembrane region" description="Helical" evidence="10">
    <location>
        <begin position="204"/>
        <end position="227"/>
    </location>
</feature>
<organism evidence="11 12">
    <name type="scientific">Apatococcus fuscideae</name>
    <dbReference type="NCBI Taxonomy" id="2026836"/>
    <lineage>
        <taxon>Eukaryota</taxon>
        <taxon>Viridiplantae</taxon>
        <taxon>Chlorophyta</taxon>
        <taxon>core chlorophytes</taxon>
        <taxon>Trebouxiophyceae</taxon>
        <taxon>Chlorellales</taxon>
        <taxon>Chlorellaceae</taxon>
        <taxon>Apatococcus</taxon>
    </lineage>
</organism>
<dbReference type="EMBL" id="JALJOV010001853">
    <property type="protein sequence ID" value="KAK9839560.1"/>
    <property type="molecule type" value="Genomic_DNA"/>
</dbReference>
<evidence type="ECO:0000256" key="5">
    <source>
        <dbReference type="ARBA" id="ARBA00022692"/>
    </source>
</evidence>
<accession>A0AAW1S0Q2</accession>
<feature type="transmembrane region" description="Helical" evidence="10">
    <location>
        <begin position="266"/>
        <end position="285"/>
    </location>
</feature>
<comment type="catalytic activity">
    <reaction evidence="8">
        <text>Fe(2+)(in) = Fe(2+)(out)</text>
        <dbReference type="Rhea" id="RHEA:28486"/>
        <dbReference type="ChEBI" id="CHEBI:29033"/>
    </reaction>
    <physiologicalReaction direction="left-to-right" evidence="8">
        <dbReference type="Rhea" id="RHEA:28487"/>
    </physiologicalReaction>
</comment>